<dbReference type="Proteomes" id="UP000032210">
    <property type="component" value="Unassembled WGS sequence"/>
</dbReference>
<dbReference type="Pfam" id="PF22725">
    <property type="entry name" value="GFO_IDH_MocA_C3"/>
    <property type="match status" value="1"/>
</dbReference>
<feature type="domain" description="Gfo/Idh/MocA-like oxidoreductase N-terminal" evidence="1">
    <location>
        <begin position="2"/>
        <end position="119"/>
    </location>
</feature>
<feature type="domain" description="GFO/IDH/MocA-like oxidoreductase" evidence="2">
    <location>
        <begin position="127"/>
        <end position="267"/>
    </location>
</feature>
<dbReference type="InterPro" id="IPR055170">
    <property type="entry name" value="GFO_IDH_MocA-like_dom"/>
</dbReference>
<dbReference type="SUPFAM" id="SSF51735">
    <property type="entry name" value="NAD(P)-binding Rossmann-fold domains"/>
    <property type="match status" value="1"/>
</dbReference>
<protein>
    <submittedName>
        <fullName evidence="3">Pht4 protein</fullName>
        <ecNumber evidence="3">1.-.-.-</ecNumber>
    </submittedName>
</protein>
<dbReference type="PANTHER" id="PTHR43249">
    <property type="entry name" value="UDP-N-ACETYL-2-AMINO-2-DEOXY-D-GLUCURONATE OXIDASE"/>
    <property type="match status" value="1"/>
</dbReference>
<reference evidence="3 4" key="1">
    <citation type="submission" date="2015-01" db="EMBL/GenBank/DDBJ databases">
        <title>Genome sequence of the beneficial rhizobacterium Pseudomonas fluorescens 2-79.</title>
        <authorList>
            <person name="Thuermer A."/>
            <person name="Daniel R."/>
        </authorList>
    </citation>
    <scope>NUCLEOTIDE SEQUENCE [LARGE SCALE GENOMIC DNA]</scope>
    <source>
        <strain evidence="3 4">2-79</strain>
    </source>
</reference>
<organism evidence="3 4">
    <name type="scientific">Pseudomonas fluorescens</name>
    <dbReference type="NCBI Taxonomy" id="294"/>
    <lineage>
        <taxon>Bacteria</taxon>
        <taxon>Pseudomonadati</taxon>
        <taxon>Pseudomonadota</taxon>
        <taxon>Gammaproteobacteria</taxon>
        <taxon>Pseudomonadales</taxon>
        <taxon>Pseudomonadaceae</taxon>
        <taxon>Pseudomonas</taxon>
    </lineage>
</organism>
<dbReference type="Pfam" id="PF01408">
    <property type="entry name" value="GFO_IDH_MocA"/>
    <property type="match status" value="1"/>
</dbReference>
<evidence type="ECO:0000259" key="2">
    <source>
        <dbReference type="Pfam" id="PF22725"/>
    </source>
</evidence>
<dbReference type="Gene3D" id="3.40.50.720">
    <property type="entry name" value="NAD(P)-binding Rossmann-like Domain"/>
    <property type="match status" value="1"/>
</dbReference>
<dbReference type="EC" id="1.-.-.-" evidence="3"/>
<dbReference type="GO" id="GO:0016491">
    <property type="term" value="F:oxidoreductase activity"/>
    <property type="evidence" value="ECO:0007669"/>
    <property type="project" value="UniProtKB-KW"/>
</dbReference>
<dbReference type="EMBL" id="JXCQ01000009">
    <property type="protein sequence ID" value="KIR23075.1"/>
    <property type="molecule type" value="Genomic_DNA"/>
</dbReference>
<gene>
    <name evidence="3" type="primary">pht4</name>
    <name evidence="3" type="ORF">PFLU3_14870</name>
</gene>
<dbReference type="InterPro" id="IPR000683">
    <property type="entry name" value="Gfo/Idh/MocA-like_OxRdtase_N"/>
</dbReference>
<name>A0A0D0TQL4_PSEFL</name>
<dbReference type="AlphaFoldDB" id="A0A0D0TQL4"/>
<dbReference type="InterPro" id="IPR052515">
    <property type="entry name" value="Gfo/Idh/MocA_Oxidoreductase"/>
</dbReference>
<proteinExistence type="predicted"/>
<dbReference type="Gene3D" id="3.30.360.10">
    <property type="entry name" value="Dihydrodipicolinate Reductase, domain 2"/>
    <property type="match status" value="1"/>
</dbReference>
<dbReference type="RefSeq" id="WP_043047590.1">
    <property type="nucleotide sequence ID" value="NZ_JXCQ01000009.1"/>
</dbReference>
<dbReference type="PANTHER" id="PTHR43249:SF1">
    <property type="entry name" value="D-GLUCOSIDE 3-DEHYDROGENASE"/>
    <property type="match status" value="1"/>
</dbReference>
<dbReference type="SUPFAM" id="SSF55347">
    <property type="entry name" value="Glyceraldehyde-3-phosphate dehydrogenase-like, C-terminal domain"/>
    <property type="match status" value="1"/>
</dbReference>
<accession>A0A0D0TQL4</accession>
<dbReference type="PATRIC" id="fig|294.125.peg.1531"/>
<sequence>MLNIGIVGRNHGMKHLKNIQRYHSKSARVKGLTYKNSSKRSEVEAGVQTYSNYKTMVDEGCLDALVLAGPHNLNREIIEFSADRIKFFLIEKPVAHNASEISTIKEMLQEHKCTALIGHHRRFSPKVQEFKRIIASGIIGRVISFDSVWCIKKNDEYFNNDETNWRIHANQGGGPLAINGVHEIDTVRYLFGEIGLTKALLGQRNRRLAVEENITAIFKLNNGIIGTLLIGDNIPSPFNYEKTMDENHSFPKSNVDFLKVFGDKGAISFPSFTLYPYEGCGDWFSAFSASTVGSNTVGEDPLKLEMDHFIRVIEGKDVPLVNIDDALRNMAVVDKIKQEIKNESVEL</sequence>
<evidence type="ECO:0000313" key="4">
    <source>
        <dbReference type="Proteomes" id="UP000032210"/>
    </source>
</evidence>
<keyword evidence="3" id="KW-0560">Oxidoreductase</keyword>
<dbReference type="InterPro" id="IPR036291">
    <property type="entry name" value="NAD(P)-bd_dom_sf"/>
</dbReference>
<dbReference type="GO" id="GO:0000166">
    <property type="term" value="F:nucleotide binding"/>
    <property type="evidence" value="ECO:0007669"/>
    <property type="project" value="InterPro"/>
</dbReference>
<comment type="caution">
    <text evidence="3">The sequence shown here is derived from an EMBL/GenBank/DDBJ whole genome shotgun (WGS) entry which is preliminary data.</text>
</comment>
<evidence type="ECO:0000259" key="1">
    <source>
        <dbReference type="Pfam" id="PF01408"/>
    </source>
</evidence>
<evidence type="ECO:0000313" key="3">
    <source>
        <dbReference type="EMBL" id="KIR23075.1"/>
    </source>
</evidence>